<dbReference type="CDD" id="cd06471">
    <property type="entry name" value="ACD_LpsHSP_like"/>
    <property type="match status" value="1"/>
</dbReference>
<dbReference type="InterPro" id="IPR031107">
    <property type="entry name" value="Small_HSP"/>
</dbReference>
<feature type="domain" description="SHSP" evidence="3">
    <location>
        <begin position="35"/>
        <end position="147"/>
    </location>
</feature>
<evidence type="ECO:0000259" key="3">
    <source>
        <dbReference type="PROSITE" id="PS01031"/>
    </source>
</evidence>
<dbReference type="AlphaFoldDB" id="A0A1M7YEW6"/>
<dbReference type="SUPFAM" id="SSF49764">
    <property type="entry name" value="HSP20-like chaperones"/>
    <property type="match status" value="1"/>
</dbReference>
<comment type="similarity">
    <text evidence="1 2">Belongs to the small heat shock protein (HSP20) family.</text>
</comment>
<dbReference type="Gene3D" id="2.60.40.790">
    <property type="match status" value="1"/>
</dbReference>
<accession>A0A1M7YEW6</accession>
<keyword evidence="5" id="KW-1185">Reference proteome</keyword>
<name>A0A1M7YEW6_9FIRM</name>
<proteinExistence type="inferred from homology"/>
<dbReference type="STRING" id="1121345.SAMN02745217_03053"/>
<sequence>MALTGKGVIFMLRPMLYEQTKPALFSNLFDNFFDDFFNRFDRGSTDVLDKGDHYLLQAELPGFKKEDISVNLENDMLIIKANHQEEVKEEKGNYIRRERNLSSYQRAFSAAGVDKDRIMASYNNGILEVTLPKTDAITDSGRTIEIQ</sequence>
<protein>
    <submittedName>
        <fullName evidence="4">HSP20 family protein</fullName>
    </submittedName>
</protein>
<evidence type="ECO:0000256" key="1">
    <source>
        <dbReference type="PROSITE-ProRule" id="PRU00285"/>
    </source>
</evidence>
<dbReference type="Pfam" id="PF00011">
    <property type="entry name" value="HSP20"/>
    <property type="match status" value="1"/>
</dbReference>
<dbReference type="Proteomes" id="UP000184612">
    <property type="component" value="Unassembled WGS sequence"/>
</dbReference>
<dbReference type="InterPro" id="IPR002068">
    <property type="entry name" value="A-crystallin/Hsp20_dom"/>
</dbReference>
<gene>
    <name evidence="4" type="ORF">SAMN02745217_03053</name>
</gene>
<organism evidence="4 5">
    <name type="scientific">Anaerocolumna xylanovorans DSM 12503</name>
    <dbReference type="NCBI Taxonomy" id="1121345"/>
    <lineage>
        <taxon>Bacteria</taxon>
        <taxon>Bacillati</taxon>
        <taxon>Bacillota</taxon>
        <taxon>Clostridia</taxon>
        <taxon>Lachnospirales</taxon>
        <taxon>Lachnospiraceae</taxon>
        <taxon>Anaerocolumna</taxon>
    </lineage>
</organism>
<dbReference type="InterPro" id="IPR008978">
    <property type="entry name" value="HSP20-like_chaperone"/>
</dbReference>
<reference evidence="4 5" key="1">
    <citation type="submission" date="2016-12" db="EMBL/GenBank/DDBJ databases">
        <authorList>
            <person name="Song W.-J."/>
            <person name="Kurnit D.M."/>
        </authorList>
    </citation>
    <scope>NUCLEOTIDE SEQUENCE [LARGE SCALE GENOMIC DNA]</scope>
    <source>
        <strain evidence="4 5">DSM 12503</strain>
    </source>
</reference>
<dbReference type="PANTHER" id="PTHR11527">
    <property type="entry name" value="HEAT-SHOCK PROTEIN 20 FAMILY MEMBER"/>
    <property type="match status" value="1"/>
</dbReference>
<dbReference type="PROSITE" id="PS01031">
    <property type="entry name" value="SHSP"/>
    <property type="match status" value="1"/>
</dbReference>
<evidence type="ECO:0000313" key="4">
    <source>
        <dbReference type="EMBL" id="SHO51185.1"/>
    </source>
</evidence>
<evidence type="ECO:0000256" key="2">
    <source>
        <dbReference type="RuleBase" id="RU003616"/>
    </source>
</evidence>
<evidence type="ECO:0000313" key="5">
    <source>
        <dbReference type="Proteomes" id="UP000184612"/>
    </source>
</evidence>
<dbReference type="EMBL" id="FRFD01000009">
    <property type="protein sequence ID" value="SHO51185.1"/>
    <property type="molecule type" value="Genomic_DNA"/>
</dbReference>